<dbReference type="Gene3D" id="3.30.450.180">
    <property type="match status" value="1"/>
</dbReference>
<dbReference type="OrthoDB" id="3518652at2"/>
<dbReference type="GO" id="GO:0003677">
    <property type="term" value="F:DNA binding"/>
    <property type="evidence" value="ECO:0007669"/>
    <property type="project" value="InterPro"/>
</dbReference>
<evidence type="ECO:0000313" key="3">
    <source>
        <dbReference type="Proteomes" id="UP000320216"/>
    </source>
</evidence>
<dbReference type="Pfam" id="PF13560">
    <property type="entry name" value="HTH_31"/>
    <property type="match status" value="1"/>
</dbReference>
<dbReference type="Gene3D" id="1.10.260.40">
    <property type="entry name" value="lambda repressor-like DNA-binding domains"/>
    <property type="match status" value="1"/>
</dbReference>
<dbReference type="Pfam" id="PF17765">
    <property type="entry name" value="MLTR_LBD"/>
    <property type="match status" value="1"/>
</dbReference>
<sequence>MTDGQASTRNALGEFLRARRARVQPTDLGLPQGTGNRRTPGLRREELAALSGVSVDYYIRLEQGKEQHPSGAVLTALARALRLDEDARDHLFALADRLAGRAPQRRADNTVRAGIRQLLETLRPCPAYVRNRTNDILAANPEGLALLAGIAEWPQERRNTTRYLFRHPIARTLYPDWMHAARMSVAQLRAASIGDQDDALASLVAELTEASPEFAELWQRHDVQHRRTERKTLQHPVVGTLNLMYESLDVAPDGTRLGVYQAAPGTPDHEALTLLSLAAGAA</sequence>
<dbReference type="AlphaFoldDB" id="A0A5B8M6N5"/>
<accession>A0A5B8M6N5</accession>
<gene>
    <name evidence="2" type="ORF">FPZ11_10685</name>
</gene>
<dbReference type="InterPro" id="IPR001387">
    <property type="entry name" value="Cro/C1-type_HTH"/>
</dbReference>
<protein>
    <submittedName>
        <fullName evidence="2">Helix-turn-helix domain-containing protein</fullName>
    </submittedName>
</protein>
<dbReference type="SMART" id="SM00530">
    <property type="entry name" value="HTH_XRE"/>
    <property type="match status" value="1"/>
</dbReference>
<feature type="domain" description="HTH cro/C1-type" evidence="1">
    <location>
        <begin position="41"/>
        <end position="88"/>
    </location>
</feature>
<organism evidence="2 3">
    <name type="scientific">Humibacter ginsenosidimutans</name>
    <dbReference type="NCBI Taxonomy" id="2599293"/>
    <lineage>
        <taxon>Bacteria</taxon>
        <taxon>Bacillati</taxon>
        <taxon>Actinomycetota</taxon>
        <taxon>Actinomycetes</taxon>
        <taxon>Micrococcales</taxon>
        <taxon>Microbacteriaceae</taxon>
        <taxon>Humibacter</taxon>
    </lineage>
</organism>
<dbReference type="SUPFAM" id="SSF47413">
    <property type="entry name" value="lambda repressor-like DNA-binding domains"/>
    <property type="match status" value="1"/>
</dbReference>
<dbReference type="Proteomes" id="UP000320216">
    <property type="component" value="Chromosome"/>
</dbReference>
<dbReference type="EMBL" id="CP042305">
    <property type="protein sequence ID" value="QDZ15170.1"/>
    <property type="molecule type" value="Genomic_DNA"/>
</dbReference>
<dbReference type="InterPro" id="IPR010982">
    <property type="entry name" value="Lambda_DNA-bd_dom_sf"/>
</dbReference>
<dbReference type="KEGG" id="huw:FPZ11_10685"/>
<dbReference type="CDD" id="cd00093">
    <property type="entry name" value="HTH_XRE"/>
    <property type="match status" value="1"/>
</dbReference>
<dbReference type="PANTHER" id="PTHR35010:SF2">
    <property type="entry name" value="BLL4672 PROTEIN"/>
    <property type="match status" value="1"/>
</dbReference>
<dbReference type="PROSITE" id="PS50943">
    <property type="entry name" value="HTH_CROC1"/>
    <property type="match status" value="1"/>
</dbReference>
<evidence type="ECO:0000259" key="1">
    <source>
        <dbReference type="PROSITE" id="PS50943"/>
    </source>
</evidence>
<proteinExistence type="predicted"/>
<reference evidence="2 3" key="1">
    <citation type="submission" date="2019-07" db="EMBL/GenBank/DDBJ databases">
        <title>Full genome sequence of Humibacter sp. WJ7-1.</title>
        <authorList>
            <person name="Im W.-T."/>
        </authorList>
    </citation>
    <scope>NUCLEOTIDE SEQUENCE [LARGE SCALE GENOMIC DNA]</scope>
    <source>
        <strain evidence="2 3">WJ7-1</strain>
    </source>
</reference>
<keyword evidence="3" id="KW-1185">Reference proteome</keyword>
<dbReference type="PANTHER" id="PTHR35010">
    <property type="entry name" value="BLL4672 PROTEIN-RELATED"/>
    <property type="match status" value="1"/>
</dbReference>
<dbReference type="InterPro" id="IPR041413">
    <property type="entry name" value="MLTR_LBD"/>
</dbReference>
<name>A0A5B8M6N5_9MICO</name>
<evidence type="ECO:0000313" key="2">
    <source>
        <dbReference type="EMBL" id="QDZ15170.1"/>
    </source>
</evidence>
<dbReference type="RefSeq" id="WP_146320765.1">
    <property type="nucleotide sequence ID" value="NZ_CP042305.1"/>
</dbReference>